<dbReference type="InterPro" id="IPR053171">
    <property type="entry name" value="Viral_Tip_Attach_Protein"/>
</dbReference>
<feature type="non-terminal residue" evidence="5">
    <location>
        <position position="1720"/>
    </location>
</feature>
<dbReference type="InterPro" id="IPR055383">
    <property type="entry name" value="FN3-1_GpJ"/>
</dbReference>
<dbReference type="Pfam" id="PF24421">
    <property type="entry name" value="Ig_J"/>
    <property type="match status" value="1"/>
</dbReference>
<dbReference type="Pfam" id="PF13550">
    <property type="entry name" value="Phage-tail_3"/>
    <property type="match status" value="1"/>
</dbReference>
<dbReference type="PANTHER" id="PTHR36251">
    <property type="entry name" value="FELS-1 PROPHAGE HOST SPECIFICITY PROTEIN-RELATED"/>
    <property type="match status" value="1"/>
</dbReference>
<dbReference type="Pfam" id="PF09327">
    <property type="entry name" value="Phage_Tail_Tip"/>
    <property type="match status" value="1"/>
</dbReference>
<protein>
    <submittedName>
        <fullName evidence="5">Phage-related protein, tail component</fullName>
    </submittedName>
</protein>
<accession>A0A1W1V1Y2</accession>
<gene>
    <name evidence="5" type="ORF">SAMN05660772_02718</name>
</gene>
<dbReference type="RefSeq" id="WP_244165633.1">
    <property type="nucleotide sequence ID" value="NZ_FWWV01000033.1"/>
</dbReference>
<evidence type="ECO:0000259" key="1">
    <source>
        <dbReference type="Pfam" id="PF09327"/>
    </source>
</evidence>
<organism evidence="5 6">
    <name type="scientific">Pasteurella testudinis DSM 23072</name>
    <dbReference type="NCBI Taxonomy" id="1122938"/>
    <lineage>
        <taxon>Bacteria</taxon>
        <taxon>Pseudomonadati</taxon>
        <taxon>Pseudomonadota</taxon>
        <taxon>Gammaproteobacteria</taxon>
        <taxon>Pasteurellales</taxon>
        <taxon>Pasteurellaceae</taxon>
        <taxon>Pasteurella</taxon>
    </lineage>
</organism>
<feature type="domain" description="Tip attachment protein J Fn3-1" evidence="3">
    <location>
        <begin position="622"/>
        <end position="691"/>
    </location>
</feature>
<evidence type="ECO:0000313" key="6">
    <source>
        <dbReference type="Proteomes" id="UP000192408"/>
    </source>
</evidence>
<feature type="domain" description="Tip attachment protein J" evidence="2">
    <location>
        <begin position="325"/>
        <end position="485"/>
    </location>
</feature>
<dbReference type="InterPro" id="IPR032876">
    <property type="entry name" value="J_dom"/>
</dbReference>
<reference evidence="6" key="1">
    <citation type="submission" date="2017-04" db="EMBL/GenBank/DDBJ databases">
        <authorList>
            <person name="Varghese N."/>
            <person name="Submissions S."/>
        </authorList>
    </citation>
    <scope>NUCLEOTIDE SEQUENCE [LARGE SCALE GENOMIC DNA]</scope>
    <source>
        <strain evidence="6">DSM 23072</strain>
    </source>
</reference>
<feature type="domain" description="Tip attachment protein J HDII-ins2" evidence="4">
    <location>
        <begin position="85"/>
        <end position="204"/>
    </location>
</feature>
<dbReference type="EMBL" id="FWWV01000033">
    <property type="protein sequence ID" value="SMB87332.1"/>
    <property type="molecule type" value="Genomic_DNA"/>
</dbReference>
<proteinExistence type="predicted"/>
<name>A0A1W1V1Y2_9PAST</name>
<dbReference type="InterPro" id="IPR015406">
    <property type="entry name" value="GpJ_CSF"/>
</dbReference>
<dbReference type="STRING" id="1122938.SAMN05660772_02718"/>
<dbReference type="PANTHER" id="PTHR36251:SF2">
    <property type="entry name" value="GIFSY-2 PROPHAGE HOST SPECIFICITY PROTEIN J, PHAGE LAMBDA"/>
    <property type="match status" value="1"/>
</dbReference>
<dbReference type="Proteomes" id="UP000192408">
    <property type="component" value="Unassembled WGS sequence"/>
</dbReference>
<sequence length="1720" mass="186007">MSFGKKKKQHTPREAKDTLRSAQYLRMIGLVAHGEIVGVENGWKDVYFNKTPVQNSDNSYNFNDAEVEYVLGTQEQDPLKGFDFSEKEISVSAEVKKNIAITRTVSDQKVTRLRITVAVGALFKQEDNGDTNGSRVDLLVQYGSKSKPITINGKTSSRYLKHVILDDLPAVPFNVTVSRITDDSKTQKLQNTTFWQSYTEIIDTKFSYPNCALLGIRLDSRQMSSVPDITALSKGRVVKIPNNYDPITRQYDGFWDGTFKLGWTNNPAFIFYDLVMSEEVGMGQRIGAYGCDKFKLYEVARWCDQLVDDGFGGKEPRVTTNLWLTDQRKAYDVLYDLASAFFAIPVWNGTQMSVIMDIPSDPVWTYTQANVVDGFEYSETSAKTRISAVEVEYSNPNNMYERDSVYVSDDKLIKRYGYNVKKIVAYGCTSWGQAYRYGRYMLGTNSIETVLVSFKAGREMLRTMPGDIFAVADNEYAATNIGGRVLAVNGLTVTLDREIKFKKGCALTYAAIIDEKLSSRTIEIVSANGAEVTLKQAPIDLDKMMLWTLVNGTVKTRLFRAVEIKENADGSYSVSGLQHEPKKWDYIEKGIKFEKDLTTLHKAVVPQPTHAEITAAGGSLVLTFDMPTVIGTVTYEVKLYKDGKVYRTYTDLKEPKLTFDGLPDGSYTAEIRAKNQLGQYSNPVTKSFEINLTITELRTTSELMAINVEWTLPVLATTGNATEIWHAREPDLSKAVKISTLAYPATSYLKSNVGLSEKHYFWARLTDKNGNKGKFTEAVFGEADHNADNLVNYLNGQITETALGKDLIAQLTGFKDGIAQADGKIVQEARDRADALLAEAQARGQAIAAEAVKRSAEVKAAADKAAANLLKEAQARGTAVSELQKVDQQQAQLITQATAKAESAVAGIEAEKTARAEADKAEAKARETLAGRVGTAESTLTKLNETVTNNQRTTATQLTVMESKFNNLSVGGRNYFLNTANISRNTIGRSSINISPDFLEAINREKVLTLSVDAEVVGGVLATTGYTRIITEIRVHYEDGTSQYRAATIGRDLALNYKGRLSVTSTIQDKVVTNVDAGMIQIAIASATKLYIGKAKLEVGNVATDWTPAPEDLDSAVVETNAKLTALERTTAEADKALAEQFKQMQSNVGTNAAEITDLKQTKASKTEVASIARTALESVWRGYADTAKNAAVSTAATTAQQKADTAKSQAIAAADTAAKAKADAAKAAAIAAASGDATSKANAAQAAAIADAALKDAEIKKQAAADAQTKANKAKSDAIAEAQKLNTATNAKITALDSVVTANSKASATRFGAIEAALGASGNLLQNSEFLFPGARNVPEGYTLTSGSGIDGYNNLKVTSWTYALRNEAVFGIRDNRTNAENPTGATNSYVTSIARFPVRAGQILQFSCYVAGWGLRPNSGDLLYLDFRGSNGTTGISKSRTKKGNYRYPNATTIATNRLGRKTAADVYTSTTQFEHYYFNEVIPEGVDFVNVGIAIRSNFGTDCYLFCCLPNLCEVSSLDAPLIPYTPGSSSAKITTLQSAIATDKQTTASQISTMQSSLNNATANISTLQKTVSDVSGKQSATHTVKTQVISGGRTAIAGIAMGATADNNTVESSVIVMADKFGVVKNASDGNVVPMLSIVDNKAAFNGDLIARGTITGPHIRAGQTLSSPVINGGSLNINNRFIVNSTGNVEIRSAAGNVGMIIRNERIDVYDTAG</sequence>
<evidence type="ECO:0000259" key="3">
    <source>
        <dbReference type="Pfam" id="PF24421"/>
    </source>
</evidence>
<dbReference type="Pfam" id="PF24801">
    <property type="entry name" value="FNIII-A_GpJ"/>
    <property type="match status" value="1"/>
</dbReference>
<feature type="domain" description="Tip attachment protein J central straight fiber" evidence="1">
    <location>
        <begin position="1569"/>
        <end position="1699"/>
    </location>
</feature>
<evidence type="ECO:0000259" key="4">
    <source>
        <dbReference type="Pfam" id="PF24801"/>
    </source>
</evidence>
<evidence type="ECO:0000313" key="5">
    <source>
        <dbReference type="EMBL" id="SMB87332.1"/>
    </source>
</evidence>
<evidence type="ECO:0000259" key="2">
    <source>
        <dbReference type="Pfam" id="PF13550"/>
    </source>
</evidence>
<dbReference type="InterPro" id="IPR055385">
    <property type="entry name" value="GpJ_HDII-ins2"/>
</dbReference>
<keyword evidence="6" id="KW-1185">Reference proteome</keyword>